<evidence type="ECO:0000313" key="2">
    <source>
        <dbReference type="EMBL" id="EEP69497.1"/>
    </source>
</evidence>
<dbReference type="AlphaFoldDB" id="C4GGZ2"/>
<gene>
    <name evidence="2" type="ORF">GCWU000324_01411</name>
</gene>
<keyword evidence="3" id="KW-1185">Reference proteome</keyword>
<organism evidence="2 3">
    <name type="scientific">Kingella oralis ATCC 51147</name>
    <dbReference type="NCBI Taxonomy" id="629741"/>
    <lineage>
        <taxon>Bacteria</taxon>
        <taxon>Pseudomonadati</taxon>
        <taxon>Pseudomonadota</taxon>
        <taxon>Betaproteobacteria</taxon>
        <taxon>Neisseriales</taxon>
        <taxon>Neisseriaceae</taxon>
        <taxon>Kingella</taxon>
    </lineage>
</organism>
<feature type="transmembrane region" description="Helical" evidence="1">
    <location>
        <begin position="24"/>
        <end position="46"/>
    </location>
</feature>
<dbReference type="HOGENOM" id="CLU_2436876_0_0_4"/>
<accession>C4GGZ2</accession>
<reference evidence="2" key="1">
    <citation type="submission" date="2009-04" db="EMBL/GenBank/DDBJ databases">
        <authorList>
            <person name="Weinstock G."/>
            <person name="Sodergren E."/>
            <person name="Clifton S."/>
            <person name="Fulton L."/>
            <person name="Fulton B."/>
            <person name="Courtney L."/>
            <person name="Fronick C."/>
            <person name="Harrison M."/>
            <person name="Strong C."/>
            <person name="Farmer C."/>
            <person name="Delahaunty K."/>
            <person name="Markovic C."/>
            <person name="Hall O."/>
            <person name="Minx P."/>
            <person name="Tomlinson C."/>
            <person name="Mitreva M."/>
            <person name="Nelson J."/>
            <person name="Hou S."/>
            <person name="Wollam A."/>
            <person name="Pepin K.H."/>
            <person name="Johnson M."/>
            <person name="Bhonagiri V."/>
            <person name="Nash W.E."/>
            <person name="Warren W."/>
            <person name="Chinwalla A."/>
            <person name="Mardis E.R."/>
            <person name="Wilson R.K."/>
        </authorList>
    </citation>
    <scope>NUCLEOTIDE SEQUENCE [LARGE SCALE GENOMIC DNA]</scope>
    <source>
        <strain evidence="2">ATCC 51147</strain>
    </source>
</reference>
<evidence type="ECO:0000256" key="1">
    <source>
        <dbReference type="SAM" id="Phobius"/>
    </source>
</evidence>
<dbReference type="EMBL" id="ACJW02000002">
    <property type="protein sequence ID" value="EEP69497.1"/>
    <property type="molecule type" value="Genomic_DNA"/>
</dbReference>
<protein>
    <submittedName>
        <fullName evidence="2">Uncharacterized protein</fullName>
    </submittedName>
</protein>
<comment type="caution">
    <text evidence="2">The sequence shown here is derived from an EMBL/GenBank/DDBJ whole genome shotgun (WGS) entry which is preliminary data.</text>
</comment>
<keyword evidence="1" id="KW-1133">Transmembrane helix</keyword>
<keyword evidence="1" id="KW-0812">Transmembrane</keyword>
<dbReference type="Proteomes" id="UP000003009">
    <property type="component" value="Unassembled WGS sequence"/>
</dbReference>
<proteinExistence type="predicted"/>
<sequence length="90" mass="10115">MSGINARPETTVCFYNRFRISNKISACVGITAFLVFRLPLLLYCLLVSQRRFATQTVPKAFVKVSGCLYAAIIHPRGHRQPENACPARML</sequence>
<dbReference type="STRING" id="629741.GCWU000324_01411"/>
<name>C4GGZ2_9NEIS</name>
<evidence type="ECO:0000313" key="3">
    <source>
        <dbReference type="Proteomes" id="UP000003009"/>
    </source>
</evidence>
<keyword evidence="1" id="KW-0472">Membrane</keyword>